<dbReference type="Proteomes" id="UP000707451">
    <property type="component" value="Unassembled WGS sequence"/>
</dbReference>
<protein>
    <submittedName>
        <fullName evidence="4">Uncharacterized protein</fullName>
    </submittedName>
</protein>
<dbReference type="SUPFAM" id="SSF52540">
    <property type="entry name" value="P-loop containing nucleoside triphosphate hydrolases"/>
    <property type="match status" value="1"/>
</dbReference>
<dbReference type="GO" id="GO:0003924">
    <property type="term" value="F:GTPase activity"/>
    <property type="evidence" value="ECO:0007669"/>
    <property type="project" value="InterPro"/>
</dbReference>
<name>A0A9P7XK22_9FUNG</name>
<keyword evidence="1" id="KW-0547">Nucleotide-binding</keyword>
<keyword evidence="5" id="KW-1185">Reference proteome</keyword>
<keyword evidence="2" id="KW-0342">GTP-binding</keyword>
<evidence type="ECO:0000256" key="1">
    <source>
        <dbReference type="ARBA" id="ARBA00022741"/>
    </source>
</evidence>
<dbReference type="InterPro" id="IPR024156">
    <property type="entry name" value="Small_GTPase_ARF"/>
</dbReference>
<proteinExistence type="predicted"/>
<organism evidence="4 5">
    <name type="scientific">Linnemannia hyalina</name>
    <dbReference type="NCBI Taxonomy" id="64524"/>
    <lineage>
        <taxon>Eukaryota</taxon>
        <taxon>Fungi</taxon>
        <taxon>Fungi incertae sedis</taxon>
        <taxon>Mucoromycota</taxon>
        <taxon>Mortierellomycotina</taxon>
        <taxon>Mortierellomycetes</taxon>
        <taxon>Mortierellales</taxon>
        <taxon>Mortierellaceae</taxon>
        <taxon>Linnemannia</taxon>
    </lineage>
</organism>
<feature type="region of interest" description="Disordered" evidence="3">
    <location>
        <begin position="193"/>
        <end position="214"/>
    </location>
</feature>
<evidence type="ECO:0000256" key="2">
    <source>
        <dbReference type="ARBA" id="ARBA00023134"/>
    </source>
</evidence>
<dbReference type="AlphaFoldDB" id="A0A9P7XK22"/>
<dbReference type="GO" id="GO:0005525">
    <property type="term" value="F:GTP binding"/>
    <property type="evidence" value="ECO:0007669"/>
    <property type="project" value="UniProtKB-KW"/>
</dbReference>
<dbReference type="InterPro" id="IPR006689">
    <property type="entry name" value="Small_GTPase_ARF/SAR"/>
</dbReference>
<evidence type="ECO:0000313" key="4">
    <source>
        <dbReference type="EMBL" id="KAG9062327.1"/>
    </source>
</evidence>
<evidence type="ECO:0000313" key="5">
    <source>
        <dbReference type="Proteomes" id="UP000707451"/>
    </source>
</evidence>
<accession>A0A9P7XK22</accession>
<reference evidence="4" key="1">
    <citation type="submission" date="2021-06" db="EMBL/GenBank/DDBJ databases">
        <title>Genome Sequence of Mortierella hyaline Strain SCG-10, a Cold-Adapted, Nitrate-Reducing Fungus Isolated from Soil in Minnesota, USA.</title>
        <authorList>
            <person name="Aldossari N."/>
        </authorList>
    </citation>
    <scope>NUCLEOTIDE SEQUENCE</scope>
    <source>
        <strain evidence="4">SCG-10</strain>
    </source>
</reference>
<dbReference type="OrthoDB" id="2411797at2759"/>
<dbReference type="InterPro" id="IPR027417">
    <property type="entry name" value="P-loop_NTPase"/>
</dbReference>
<dbReference type="PANTHER" id="PTHR11711">
    <property type="entry name" value="ADP RIBOSYLATION FACTOR-RELATED"/>
    <property type="match status" value="1"/>
</dbReference>
<dbReference type="Pfam" id="PF00025">
    <property type="entry name" value="Arf"/>
    <property type="match status" value="1"/>
</dbReference>
<evidence type="ECO:0000256" key="3">
    <source>
        <dbReference type="SAM" id="MobiDB-lite"/>
    </source>
</evidence>
<comment type="caution">
    <text evidence="4">The sequence shown here is derived from an EMBL/GenBank/DDBJ whole genome shotgun (WGS) entry which is preliminary data.</text>
</comment>
<gene>
    <name evidence="4" type="ORF">KI688_005242</name>
</gene>
<sequence length="511" mass="58781">MFGLDDSGREELIPRFGLGKDPTPTIPCIGINIQAIDLNNQLVFYCWDIHDTSRRSRFWRGVKWFMVGYDVVVFVVDATDRDRLFEARDELGDLFSSIQVNHLWNTFLVPFLWHSIDDRLFSWPTILNSIHDDEVDDEPNTLQVLFEKYGHHIHHLSLTWLATLQAASAATTCTQLRSLLVFGLKDRDPPLLNQESDEANSNLHHHPNQQSSLGPLLSPMFDRVFRPLQEGWGNPIKQRQYWRMAQLYWILVHHSNKHLQNLHLEAAVGPLFRMVSKEYLFDSLALLKNLRSIDTGLVQMDFPVLLDRVPSLGTLRSRPNDPLTKEIVFSRTIHQQPFFQLKLLELRDRLYLQEFYLFLRYLPQLDDIIFAGFRMQTGLPPSPQDIMDNKPSQLQGLHLRQIGKQDDKIIPGVLQWLPYLKRFGTALLYPSIAKALRTHCPDLESFSDSGVADNGREQGGGVVVVIPPGAISSTNTLNYLLQHCSKLRTVRARRHTVMGSYAHNNNIKNIV</sequence>
<dbReference type="Gene3D" id="3.40.50.300">
    <property type="entry name" value="P-loop containing nucleotide triphosphate hydrolases"/>
    <property type="match status" value="1"/>
</dbReference>
<dbReference type="EMBL" id="JAHRHY010000019">
    <property type="protein sequence ID" value="KAG9062327.1"/>
    <property type="molecule type" value="Genomic_DNA"/>
</dbReference>